<dbReference type="RefSeq" id="WP_138661085.1">
    <property type="nucleotide sequence ID" value="NZ_VANS01000001.1"/>
</dbReference>
<dbReference type="SUPFAM" id="SSF51294">
    <property type="entry name" value="Hedgehog/intein (Hint) domain"/>
    <property type="match status" value="1"/>
</dbReference>
<organism evidence="2 3">
    <name type="scientific">Sulfitobacter sabulilitoris</name>
    <dbReference type="NCBI Taxonomy" id="2562655"/>
    <lineage>
        <taxon>Bacteria</taxon>
        <taxon>Pseudomonadati</taxon>
        <taxon>Pseudomonadota</taxon>
        <taxon>Alphaproteobacteria</taxon>
        <taxon>Rhodobacterales</taxon>
        <taxon>Roseobacteraceae</taxon>
        <taxon>Sulfitobacter</taxon>
    </lineage>
</organism>
<dbReference type="Proteomes" id="UP000309550">
    <property type="component" value="Unassembled WGS sequence"/>
</dbReference>
<name>A0A5S3PKG1_9RHOB</name>
<accession>A0A5S3PKG1</accession>
<dbReference type="EMBL" id="VANS01000001">
    <property type="protein sequence ID" value="TMM54914.1"/>
    <property type="molecule type" value="Genomic_DNA"/>
</dbReference>
<protein>
    <submittedName>
        <fullName evidence="2">Hint domain-containing protein</fullName>
    </submittedName>
</protein>
<evidence type="ECO:0000259" key="1">
    <source>
        <dbReference type="Pfam" id="PF13403"/>
    </source>
</evidence>
<gene>
    <name evidence="2" type="ORF">FDT80_04875</name>
</gene>
<dbReference type="AlphaFoldDB" id="A0A5S3PKG1"/>
<dbReference type="OrthoDB" id="6305173at2"/>
<dbReference type="Pfam" id="PF13403">
    <property type="entry name" value="Hint_2"/>
    <property type="match status" value="1"/>
</dbReference>
<reference evidence="2 3" key="1">
    <citation type="submission" date="2019-05" db="EMBL/GenBank/DDBJ databases">
        <title>Sulfitobacter sabulilitoris sp. nov., isolated from a marine sand.</title>
        <authorList>
            <person name="Yoon J.-H."/>
        </authorList>
    </citation>
    <scope>NUCLEOTIDE SEQUENCE [LARGE SCALE GENOMIC DNA]</scope>
    <source>
        <strain evidence="2 3">HSMS-29</strain>
    </source>
</reference>
<proteinExistence type="predicted"/>
<comment type="caution">
    <text evidence="2">The sequence shown here is derived from an EMBL/GenBank/DDBJ whole genome shotgun (WGS) entry which is preliminary data.</text>
</comment>
<dbReference type="InterPro" id="IPR036844">
    <property type="entry name" value="Hint_dom_sf"/>
</dbReference>
<keyword evidence="3" id="KW-1185">Reference proteome</keyword>
<feature type="domain" description="Hedgehog/Intein (Hint)" evidence="1">
    <location>
        <begin position="161"/>
        <end position="299"/>
    </location>
</feature>
<evidence type="ECO:0000313" key="2">
    <source>
        <dbReference type="EMBL" id="TMM54914.1"/>
    </source>
</evidence>
<dbReference type="Gene3D" id="2.170.16.10">
    <property type="entry name" value="Hedgehog/Intein (Hint) domain"/>
    <property type="match status" value="1"/>
</dbReference>
<evidence type="ECO:0000313" key="3">
    <source>
        <dbReference type="Proteomes" id="UP000309550"/>
    </source>
</evidence>
<dbReference type="InterPro" id="IPR028992">
    <property type="entry name" value="Hedgehog/Intein_dom"/>
</dbReference>
<sequence>MAVYYGYTNAIFGTQTTDANGNPIDYNFAPGSTWQYTGTDTYFVVEENDGATVFNGDATNEQVSPNERFGGAWEQTADIDGTQRQLIWDYTFTVTDGTTTWRVGVIDVDLNNDNDLQDAGEDGYFLIFPDGMPPANTVLTTSGIVDNGDFTPHTTMGATVVCFAAGTMIVTPYGPRAVETLDAGDLVLTRDGGAQPLRWSGATRVPAIGDLAPIVITKGSFGNDVDLVVSPQHAVLLDDWRAELLFGQAEVLVRAVDLLGHDGVYRRPGGFVTYCHILLDAHHVVEAAGIWSESLYPGDMTLQTVNTDARDAILRIVPDLGAYGPKAAPCLRGFEASALRAA</sequence>